<evidence type="ECO:0000313" key="1">
    <source>
        <dbReference type="Ensembl" id="ENSPPYP00000041973.1"/>
    </source>
</evidence>
<dbReference type="Ensembl" id="ENSPPYT00000053085.1">
    <property type="protein sequence ID" value="ENSPPYP00000041973.1"/>
    <property type="gene ID" value="ENSPPYG00000040959.1"/>
</dbReference>
<dbReference type="Proteomes" id="UP000001595">
    <property type="component" value="Chromosome 6"/>
</dbReference>
<name>A0A8I5URK1_PONAB</name>
<dbReference type="OMA" id="FNIAKIW"/>
<dbReference type="GeneTree" id="ENSGT01130000278627"/>
<reference evidence="1" key="3">
    <citation type="submission" date="2025-09" db="UniProtKB">
        <authorList>
            <consortium name="Ensembl"/>
        </authorList>
    </citation>
    <scope>IDENTIFICATION</scope>
</reference>
<accession>A0A8I5URK1</accession>
<evidence type="ECO:0000313" key="2">
    <source>
        <dbReference type="Proteomes" id="UP000001595"/>
    </source>
</evidence>
<keyword evidence="2" id="KW-1185">Reference proteome</keyword>
<proteinExistence type="predicted"/>
<organism evidence="1 2">
    <name type="scientific">Pongo abelii</name>
    <name type="common">Sumatran orangutan</name>
    <name type="synonym">Pongo pygmaeus abelii</name>
    <dbReference type="NCBI Taxonomy" id="9601"/>
    <lineage>
        <taxon>Eukaryota</taxon>
        <taxon>Metazoa</taxon>
        <taxon>Chordata</taxon>
        <taxon>Craniata</taxon>
        <taxon>Vertebrata</taxon>
        <taxon>Euteleostomi</taxon>
        <taxon>Mammalia</taxon>
        <taxon>Eutheria</taxon>
        <taxon>Euarchontoglires</taxon>
        <taxon>Primates</taxon>
        <taxon>Haplorrhini</taxon>
        <taxon>Catarrhini</taxon>
        <taxon>Hominidae</taxon>
        <taxon>Pongo</taxon>
    </lineage>
</organism>
<reference evidence="1" key="2">
    <citation type="submission" date="2025-08" db="UniProtKB">
        <authorList>
            <consortium name="Ensembl"/>
        </authorList>
    </citation>
    <scope>IDENTIFICATION</scope>
</reference>
<dbReference type="AlphaFoldDB" id="A0A8I5URK1"/>
<protein>
    <submittedName>
        <fullName evidence="1">Uncharacterized protein</fullName>
    </submittedName>
</protein>
<reference evidence="1 2" key="1">
    <citation type="submission" date="2008-02" db="EMBL/GenBank/DDBJ databases">
        <title>A 6x draft sequence assembly of the Pongo pygmaeus abelii genome.</title>
        <authorList>
            <person name="Wilson R.K."/>
            <person name="Mardis E."/>
        </authorList>
    </citation>
    <scope>NUCLEOTIDE SEQUENCE [LARGE SCALE GENOMIC DNA]</scope>
</reference>
<sequence>MKISTTTMKIAWRFLKNLKVEMPYAPAFLLLNIREKRSVYKRNTCTPLFTAALFNIAKIWNQPKCLSTDKWIRKM</sequence>